<dbReference type="Proteomes" id="UP001046870">
    <property type="component" value="Unassembled WGS sequence"/>
</dbReference>
<accession>A0A9D3PAL1</accession>
<reference evidence="1" key="1">
    <citation type="submission" date="2021-01" db="EMBL/GenBank/DDBJ databases">
        <authorList>
            <person name="Zahm M."/>
            <person name="Roques C."/>
            <person name="Cabau C."/>
            <person name="Klopp C."/>
            <person name="Donnadieu C."/>
            <person name="Jouanno E."/>
            <person name="Lampietro C."/>
            <person name="Louis A."/>
            <person name="Herpin A."/>
            <person name="Echchiki A."/>
            <person name="Berthelot C."/>
            <person name="Parey E."/>
            <person name="Roest-Crollius H."/>
            <person name="Braasch I."/>
            <person name="Postlethwait J."/>
            <person name="Bobe J."/>
            <person name="Montfort J."/>
            <person name="Bouchez O."/>
            <person name="Begum T."/>
            <person name="Mejri S."/>
            <person name="Adams A."/>
            <person name="Chen W.-J."/>
            <person name="Guiguen Y."/>
        </authorList>
    </citation>
    <scope>NUCLEOTIDE SEQUENCE</scope>
    <source>
        <strain evidence="1">YG-15Mar2019-1</strain>
        <tissue evidence="1">Brain</tissue>
    </source>
</reference>
<dbReference type="AlphaFoldDB" id="A0A9D3PAL1"/>
<proteinExistence type="predicted"/>
<dbReference type="OrthoDB" id="5967653at2759"/>
<evidence type="ECO:0000313" key="2">
    <source>
        <dbReference type="Proteomes" id="UP001046870"/>
    </source>
</evidence>
<organism evidence="1 2">
    <name type="scientific">Megalops atlanticus</name>
    <name type="common">Tarpon</name>
    <name type="synonym">Clupea gigantea</name>
    <dbReference type="NCBI Taxonomy" id="7932"/>
    <lineage>
        <taxon>Eukaryota</taxon>
        <taxon>Metazoa</taxon>
        <taxon>Chordata</taxon>
        <taxon>Craniata</taxon>
        <taxon>Vertebrata</taxon>
        <taxon>Euteleostomi</taxon>
        <taxon>Actinopterygii</taxon>
        <taxon>Neopterygii</taxon>
        <taxon>Teleostei</taxon>
        <taxon>Elopiformes</taxon>
        <taxon>Megalopidae</taxon>
        <taxon>Megalops</taxon>
    </lineage>
</organism>
<sequence>MDPPTTRSYGTQLSMKTLTPPFRSRGIQTDTVSCTDVGVGTLAVRASGQLLTSTPCKRPRLELEEEEDDPLEEWNLPARSTRYQHTSCMRTAYWSYLSSLQQFIFQVPPSSNFKKIFQAMQLQLYKYTTFRKLARRFIEPAIVYRWKTMQDATLEQLSHNRMSS</sequence>
<name>A0A9D3PAL1_MEGAT</name>
<keyword evidence="2" id="KW-1185">Reference proteome</keyword>
<dbReference type="EMBL" id="JAFDVH010000039">
    <property type="protein sequence ID" value="KAG7454046.1"/>
    <property type="molecule type" value="Genomic_DNA"/>
</dbReference>
<gene>
    <name evidence="1" type="ORF">MATL_G00263990</name>
</gene>
<comment type="caution">
    <text evidence="1">The sequence shown here is derived from an EMBL/GenBank/DDBJ whole genome shotgun (WGS) entry which is preliminary data.</text>
</comment>
<protein>
    <submittedName>
        <fullName evidence="1">Uncharacterized protein</fullName>
    </submittedName>
</protein>
<evidence type="ECO:0000313" key="1">
    <source>
        <dbReference type="EMBL" id="KAG7454046.1"/>
    </source>
</evidence>